<reference evidence="3" key="5">
    <citation type="submission" date="2015-06" db="UniProtKB">
        <authorList>
            <consortium name="EnsemblFungi"/>
        </authorList>
    </citation>
    <scope>IDENTIFICATION</scope>
    <source>
        <strain evidence="3">ATCC 64411</strain>
    </source>
</reference>
<dbReference type="AlphaFoldDB" id="A0A0C4E4P1"/>
<dbReference type="Gene3D" id="2.40.160.120">
    <property type="match status" value="1"/>
</dbReference>
<dbReference type="GO" id="GO:0097038">
    <property type="term" value="C:perinuclear endoplasmic reticulum"/>
    <property type="evidence" value="ECO:0007669"/>
    <property type="project" value="TreeGrafter"/>
</dbReference>
<dbReference type="OrthoDB" id="1854502at2759"/>
<dbReference type="EMBL" id="ADBL01001795">
    <property type="status" value="NOT_ANNOTATED_CDS"/>
    <property type="molecule type" value="Genomic_DNA"/>
</dbReference>
<sequence>MAEQLEYAHLLDSAARQKQARDRLLYVTAFAVSQFSSVRARERAIRKPFNPLLGETFELLRAEPEVPGGLRLLVEKVSHRPVRLALHADGERWSLAQAPAPTQKFWGKSMELTTEGKMRVTLRLADGTEERYSWGVATVFLRNVVMGEKYVEPVGSMAVLDETSGARAAVEFLTKGMFGGRGEDVQVETWGPDGVHAGVALAGTWTGGLRLVTGGGGKSSGGPEIWSVGKLVDKAAQTYGFTTFAASLNE</sequence>
<evidence type="ECO:0000313" key="4">
    <source>
        <dbReference type="Proteomes" id="UP000011715"/>
    </source>
</evidence>
<organism evidence="3 4">
    <name type="scientific">Magnaporthiopsis poae (strain ATCC 64411 / 73-15)</name>
    <name type="common">Kentucky bluegrass fungus</name>
    <name type="synonym">Magnaporthe poae</name>
    <dbReference type="NCBI Taxonomy" id="644358"/>
    <lineage>
        <taxon>Eukaryota</taxon>
        <taxon>Fungi</taxon>
        <taxon>Dikarya</taxon>
        <taxon>Ascomycota</taxon>
        <taxon>Pezizomycotina</taxon>
        <taxon>Sordariomycetes</taxon>
        <taxon>Sordariomycetidae</taxon>
        <taxon>Magnaporthales</taxon>
        <taxon>Magnaporthaceae</taxon>
        <taxon>Magnaporthiopsis</taxon>
    </lineage>
</organism>
<dbReference type="EMBL" id="GL876971">
    <property type="protein sequence ID" value="KLU88453.1"/>
    <property type="molecule type" value="Genomic_DNA"/>
</dbReference>
<dbReference type="PANTHER" id="PTHR10972:SF203">
    <property type="entry name" value="OXYSTEROL-BINDING PROTEIN HOMOLOG 3"/>
    <property type="match status" value="1"/>
</dbReference>
<gene>
    <name evidence="2" type="ORF">MAPG_07439</name>
</gene>
<comment type="similarity">
    <text evidence="1">Belongs to the OSBP family.</text>
</comment>
<keyword evidence="4" id="KW-1185">Reference proteome</keyword>
<protein>
    <submittedName>
        <fullName evidence="2 3">Uncharacterized protein</fullName>
    </submittedName>
</protein>
<dbReference type="eggNOG" id="KOG1737">
    <property type="taxonomic scope" value="Eukaryota"/>
</dbReference>
<dbReference type="GO" id="GO:0032541">
    <property type="term" value="C:cortical endoplasmic reticulum"/>
    <property type="evidence" value="ECO:0007669"/>
    <property type="project" value="TreeGrafter"/>
</dbReference>
<accession>A0A0C4E4P1</accession>
<reference evidence="4" key="2">
    <citation type="submission" date="2010-05" db="EMBL/GenBank/DDBJ databases">
        <title>The genome sequence of Magnaporthe poae strain ATCC 64411.</title>
        <authorList>
            <person name="Ma L.-J."/>
            <person name="Dead R."/>
            <person name="Young S."/>
            <person name="Zeng Q."/>
            <person name="Koehrsen M."/>
            <person name="Alvarado L."/>
            <person name="Berlin A."/>
            <person name="Chapman S.B."/>
            <person name="Chen Z."/>
            <person name="Freedman E."/>
            <person name="Gellesch M."/>
            <person name="Goldberg J."/>
            <person name="Griggs A."/>
            <person name="Gujja S."/>
            <person name="Heilman E.R."/>
            <person name="Heiman D."/>
            <person name="Hepburn T."/>
            <person name="Howarth C."/>
            <person name="Jen D."/>
            <person name="Larson L."/>
            <person name="Mehta T."/>
            <person name="Neiman D."/>
            <person name="Pearson M."/>
            <person name="Roberts A."/>
            <person name="Saif S."/>
            <person name="Shea T."/>
            <person name="Shenoy N."/>
            <person name="Sisk P."/>
            <person name="Stolte C."/>
            <person name="Sykes S."/>
            <person name="Walk T."/>
            <person name="White J."/>
            <person name="Yandava C."/>
            <person name="Haas B."/>
            <person name="Nusbaum C."/>
            <person name="Birren B."/>
        </authorList>
    </citation>
    <scope>NUCLEOTIDE SEQUENCE [LARGE SCALE GENOMIC DNA]</scope>
    <source>
        <strain evidence="4">ATCC 64411 / 73-15</strain>
    </source>
</reference>
<dbReference type="Pfam" id="PF01237">
    <property type="entry name" value="Oxysterol_BP"/>
    <property type="match status" value="1"/>
</dbReference>
<dbReference type="GO" id="GO:0035621">
    <property type="term" value="P:ER to Golgi ceramide transport"/>
    <property type="evidence" value="ECO:0007669"/>
    <property type="project" value="TreeGrafter"/>
</dbReference>
<dbReference type="InterPro" id="IPR000648">
    <property type="entry name" value="Oxysterol-bd"/>
</dbReference>
<dbReference type="GO" id="GO:0006887">
    <property type="term" value="P:exocytosis"/>
    <property type="evidence" value="ECO:0007669"/>
    <property type="project" value="TreeGrafter"/>
</dbReference>
<dbReference type="InterPro" id="IPR037239">
    <property type="entry name" value="OSBP_sf"/>
</dbReference>
<dbReference type="GO" id="GO:0032934">
    <property type="term" value="F:sterol binding"/>
    <property type="evidence" value="ECO:0007669"/>
    <property type="project" value="TreeGrafter"/>
</dbReference>
<dbReference type="PANTHER" id="PTHR10972">
    <property type="entry name" value="OXYSTEROL-BINDING PROTEIN-RELATED"/>
    <property type="match status" value="1"/>
</dbReference>
<dbReference type="GO" id="GO:0006897">
    <property type="term" value="P:endocytosis"/>
    <property type="evidence" value="ECO:0007669"/>
    <property type="project" value="TreeGrafter"/>
</dbReference>
<dbReference type="GO" id="GO:0034727">
    <property type="term" value="P:piecemeal microautophagy of the nucleus"/>
    <property type="evidence" value="ECO:0007669"/>
    <property type="project" value="TreeGrafter"/>
</dbReference>
<evidence type="ECO:0000313" key="2">
    <source>
        <dbReference type="EMBL" id="KLU88453.1"/>
    </source>
</evidence>
<proteinExistence type="inferred from homology"/>
<reference evidence="2" key="3">
    <citation type="submission" date="2011-03" db="EMBL/GenBank/DDBJ databases">
        <title>Annotation of Magnaporthe poae ATCC 64411.</title>
        <authorList>
            <person name="Ma L.-J."/>
            <person name="Dead R."/>
            <person name="Young S.K."/>
            <person name="Zeng Q."/>
            <person name="Gargeya S."/>
            <person name="Fitzgerald M."/>
            <person name="Haas B."/>
            <person name="Abouelleil A."/>
            <person name="Alvarado L."/>
            <person name="Arachchi H.M."/>
            <person name="Berlin A."/>
            <person name="Brown A."/>
            <person name="Chapman S.B."/>
            <person name="Chen Z."/>
            <person name="Dunbar C."/>
            <person name="Freedman E."/>
            <person name="Gearin G."/>
            <person name="Gellesch M."/>
            <person name="Goldberg J."/>
            <person name="Griggs A."/>
            <person name="Gujja S."/>
            <person name="Heiman D."/>
            <person name="Howarth C."/>
            <person name="Larson L."/>
            <person name="Lui A."/>
            <person name="MacDonald P.J.P."/>
            <person name="Mehta T."/>
            <person name="Montmayeur A."/>
            <person name="Murphy C."/>
            <person name="Neiman D."/>
            <person name="Pearson M."/>
            <person name="Priest M."/>
            <person name="Roberts A."/>
            <person name="Saif S."/>
            <person name="Shea T."/>
            <person name="Shenoy N."/>
            <person name="Sisk P."/>
            <person name="Stolte C."/>
            <person name="Sykes S."/>
            <person name="Yandava C."/>
            <person name="Wortman J."/>
            <person name="Nusbaum C."/>
            <person name="Birren B."/>
        </authorList>
    </citation>
    <scope>NUCLEOTIDE SEQUENCE</scope>
    <source>
        <strain evidence="2">ATCC 64411</strain>
    </source>
</reference>
<dbReference type="GO" id="GO:0120009">
    <property type="term" value="P:intermembrane lipid transfer"/>
    <property type="evidence" value="ECO:0007669"/>
    <property type="project" value="UniProtKB-ARBA"/>
</dbReference>
<reference evidence="2" key="1">
    <citation type="submission" date="2010-05" db="EMBL/GenBank/DDBJ databases">
        <title>The Genome Sequence of Magnaporthe poae strain ATCC 64411.</title>
        <authorList>
            <consortium name="The Broad Institute Genome Sequencing Platform"/>
            <consortium name="Broad Institute Genome Sequencing Center for Infectious Disease"/>
            <person name="Ma L.-J."/>
            <person name="Dead R."/>
            <person name="Young S."/>
            <person name="Zeng Q."/>
            <person name="Koehrsen M."/>
            <person name="Alvarado L."/>
            <person name="Berlin A."/>
            <person name="Chapman S.B."/>
            <person name="Chen Z."/>
            <person name="Freedman E."/>
            <person name="Gellesch M."/>
            <person name="Goldberg J."/>
            <person name="Griggs A."/>
            <person name="Gujja S."/>
            <person name="Heilman E.R."/>
            <person name="Heiman D."/>
            <person name="Hepburn T."/>
            <person name="Howarth C."/>
            <person name="Jen D."/>
            <person name="Larson L."/>
            <person name="Mehta T."/>
            <person name="Neiman D."/>
            <person name="Pearson M."/>
            <person name="Roberts A."/>
            <person name="Saif S."/>
            <person name="Shea T."/>
            <person name="Shenoy N."/>
            <person name="Sisk P."/>
            <person name="Stolte C."/>
            <person name="Sykes S."/>
            <person name="Walk T."/>
            <person name="White J."/>
            <person name="Yandava C."/>
            <person name="Haas B."/>
            <person name="Nusbaum C."/>
            <person name="Birren B."/>
        </authorList>
    </citation>
    <scope>NUCLEOTIDE SEQUENCE</scope>
    <source>
        <strain evidence="2">ATCC 64411</strain>
    </source>
</reference>
<evidence type="ECO:0000256" key="1">
    <source>
        <dbReference type="ARBA" id="ARBA00008842"/>
    </source>
</evidence>
<dbReference type="GO" id="GO:0030011">
    <property type="term" value="P:maintenance of cell polarity"/>
    <property type="evidence" value="ECO:0007669"/>
    <property type="project" value="TreeGrafter"/>
</dbReference>
<evidence type="ECO:0000313" key="3">
    <source>
        <dbReference type="EnsemblFungi" id="MAPG_07439T0"/>
    </source>
</evidence>
<dbReference type="EnsemblFungi" id="MAPG_07439T0">
    <property type="protein sequence ID" value="MAPG_07439T0"/>
    <property type="gene ID" value="MAPG_07439"/>
</dbReference>
<name>A0A0C4E4P1_MAGP6</name>
<reference evidence="3" key="4">
    <citation type="journal article" date="2015" name="G3 (Bethesda)">
        <title>Genome sequences of three phytopathogenic species of the Magnaporthaceae family of fungi.</title>
        <authorList>
            <person name="Okagaki L.H."/>
            <person name="Nunes C.C."/>
            <person name="Sailsbery J."/>
            <person name="Clay B."/>
            <person name="Brown D."/>
            <person name="John T."/>
            <person name="Oh Y."/>
            <person name="Young N."/>
            <person name="Fitzgerald M."/>
            <person name="Haas B.J."/>
            <person name="Zeng Q."/>
            <person name="Young S."/>
            <person name="Adiconis X."/>
            <person name="Fan L."/>
            <person name="Levin J.Z."/>
            <person name="Mitchell T.K."/>
            <person name="Okubara P.A."/>
            <person name="Farman M.L."/>
            <person name="Kohn L.M."/>
            <person name="Birren B."/>
            <person name="Ma L.-J."/>
            <person name="Dean R.A."/>
        </authorList>
    </citation>
    <scope>NUCLEOTIDE SEQUENCE</scope>
    <source>
        <strain evidence="3">ATCC 64411 / 73-15</strain>
    </source>
</reference>
<dbReference type="GO" id="GO:0005886">
    <property type="term" value="C:plasma membrane"/>
    <property type="evidence" value="ECO:0007669"/>
    <property type="project" value="TreeGrafter"/>
</dbReference>
<dbReference type="STRING" id="644358.A0A0C4E4P1"/>
<dbReference type="GO" id="GO:0005829">
    <property type="term" value="C:cytosol"/>
    <property type="evidence" value="ECO:0007669"/>
    <property type="project" value="TreeGrafter"/>
</dbReference>
<dbReference type="FunFam" id="2.40.160.120:FF:000001">
    <property type="entry name" value="Oxysterol-binding protein"/>
    <property type="match status" value="1"/>
</dbReference>
<dbReference type="VEuPathDB" id="FungiDB:MAPG_07439"/>
<dbReference type="Proteomes" id="UP000011715">
    <property type="component" value="Unassembled WGS sequence"/>
</dbReference>
<dbReference type="SUPFAM" id="SSF144000">
    <property type="entry name" value="Oxysterol-binding protein-like"/>
    <property type="match status" value="1"/>
</dbReference>